<feature type="domain" description="HTH tetR-type" evidence="6">
    <location>
        <begin position="14"/>
        <end position="74"/>
    </location>
</feature>
<dbReference type="Pfam" id="PF02909">
    <property type="entry name" value="TetR_C_1"/>
    <property type="match status" value="1"/>
</dbReference>
<dbReference type="SUPFAM" id="SSF46689">
    <property type="entry name" value="Homeodomain-like"/>
    <property type="match status" value="1"/>
</dbReference>
<protein>
    <submittedName>
        <fullName evidence="7">TetR/AcrR family transcriptional regulator C-terminal domain-containing protein</fullName>
    </submittedName>
</protein>
<evidence type="ECO:0000313" key="8">
    <source>
        <dbReference type="Proteomes" id="UP001500784"/>
    </source>
</evidence>
<organism evidence="7 8">
    <name type="scientific">Arthrobacter gandavensis</name>
    <dbReference type="NCBI Taxonomy" id="169960"/>
    <lineage>
        <taxon>Bacteria</taxon>
        <taxon>Bacillati</taxon>
        <taxon>Actinomycetota</taxon>
        <taxon>Actinomycetes</taxon>
        <taxon>Micrococcales</taxon>
        <taxon>Micrococcaceae</taxon>
        <taxon>Arthrobacter</taxon>
    </lineage>
</organism>
<keyword evidence="8" id="KW-1185">Reference proteome</keyword>
<evidence type="ECO:0000256" key="1">
    <source>
        <dbReference type="ARBA" id="ARBA00022491"/>
    </source>
</evidence>
<name>A0ABN2P2G2_9MICC</name>
<dbReference type="Proteomes" id="UP001500784">
    <property type="component" value="Unassembled WGS sequence"/>
</dbReference>
<accession>A0ABN2P2G2</accession>
<evidence type="ECO:0000256" key="2">
    <source>
        <dbReference type="ARBA" id="ARBA00023015"/>
    </source>
</evidence>
<keyword evidence="3 5" id="KW-0238">DNA-binding</keyword>
<dbReference type="PANTHER" id="PTHR30055:SF151">
    <property type="entry name" value="TRANSCRIPTIONAL REGULATORY PROTEIN"/>
    <property type="match status" value="1"/>
</dbReference>
<dbReference type="InterPro" id="IPR001647">
    <property type="entry name" value="HTH_TetR"/>
</dbReference>
<keyword evidence="1" id="KW-0678">Repressor</keyword>
<gene>
    <name evidence="7" type="ORF">GCM10009688_14450</name>
</gene>
<evidence type="ECO:0000256" key="3">
    <source>
        <dbReference type="ARBA" id="ARBA00023125"/>
    </source>
</evidence>
<keyword evidence="2" id="KW-0805">Transcription regulation</keyword>
<dbReference type="InterPro" id="IPR009057">
    <property type="entry name" value="Homeodomain-like_sf"/>
</dbReference>
<evidence type="ECO:0000256" key="4">
    <source>
        <dbReference type="ARBA" id="ARBA00023163"/>
    </source>
</evidence>
<dbReference type="Gene3D" id="1.10.10.60">
    <property type="entry name" value="Homeodomain-like"/>
    <property type="match status" value="1"/>
</dbReference>
<evidence type="ECO:0000313" key="7">
    <source>
        <dbReference type="EMBL" id="GAA1910595.1"/>
    </source>
</evidence>
<dbReference type="PROSITE" id="PS50977">
    <property type="entry name" value="HTH_TETR_2"/>
    <property type="match status" value="1"/>
</dbReference>
<evidence type="ECO:0000256" key="5">
    <source>
        <dbReference type="PROSITE-ProRule" id="PRU00335"/>
    </source>
</evidence>
<dbReference type="InterPro" id="IPR050109">
    <property type="entry name" value="HTH-type_TetR-like_transc_reg"/>
</dbReference>
<evidence type="ECO:0000259" key="6">
    <source>
        <dbReference type="PROSITE" id="PS50977"/>
    </source>
</evidence>
<dbReference type="EMBL" id="BAAALV010000002">
    <property type="protein sequence ID" value="GAA1910595.1"/>
    <property type="molecule type" value="Genomic_DNA"/>
</dbReference>
<dbReference type="Pfam" id="PF00440">
    <property type="entry name" value="TetR_N"/>
    <property type="match status" value="1"/>
</dbReference>
<reference evidence="7 8" key="1">
    <citation type="journal article" date="2019" name="Int. J. Syst. Evol. Microbiol.">
        <title>The Global Catalogue of Microorganisms (GCM) 10K type strain sequencing project: providing services to taxonomists for standard genome sequencing and annotation.</title>
        <authorList>
            <consortium name="The Broad Institute Genomics Platform"/>
            <consortium name="The Broad Institute Genome Sequencing Center for Infectious Disease"/>
            <person name="Wu L."/>
            <person name="Ma J."/>
        </authorList>
    </citation>
    <scope>NUCLEOTIDE SEQUENCE [LARGE SCALE GENOMIC DNA]</scope>
    <source>
        <strain evidence="7 8">JCM 13316</strain>
    </source>
</reference>
<dbReference type="PRINTS" id="PR00400">
    <property type="entry name" value="TETREPRESSOR"/>
</dbReference>
<dbReference type="SUPFAM" id="SSF48498">
    <property type="entry name" value="Tetracyclin repressor-like, C-terminal domain"/>
    <property type="match status" value="1"/>
</dbReference>
<dbReference type="InterPro" id="IPR004111">
    <property type="entry name" value="Repressor_TetR_C"/>
</dbReference>
<dbReference type="InterPro" id="IPR003012">
    <property type="entry name" value="Tet_transcr_reg_TetR"/>
</dbReference>
<dbReference type="Gene3D" id="1.10.357.10">
    <property type="entry name" value="Tetracycline Repressor, domain 2"/>
    <property type="match status" value="1"/>
</dbReference>
<dbReference type="PRINTS" id="PR00455">
    <property type="entry name" value="HTHTETR"/>
</dbReference>
<comment type="caution">
    <text evidence="7">The sequence shown here is derived from an EMBL/GenBank/DDBJ whole genome shotgun (WGS) entry which is preliminary data.</text>
</comment>
<dbReference type="InterPro" id="IPR036271">
    <property type="entry name" value="Tet_transcr_reg_TetR-rel_C_sf"/>
</dbReference>
<feature type="DNA-binding region" description="H-T-H motif" evidence="5">
    <location>
        <begin position="37"/>
        <end position="56"/>
    </location>
</feature>
<sequence length="229" mass="25021">MAEMNEQTDFSRRPLTRELVLRRAVELADEGGLSALTMRSLAQALGVKPMSLYHHVANKDDILDGLVDLVFAEVDLPSDGPWRREMEHRAASLRSALARHPWSVGLLETRTSPGAATLQHHNAVLRVLREAGFSIEGAGHAYALLDSYIYGFALQEAGLPVGTPDSDPEVVEAMARSFSPSDLPYLAETAMYRVMQPAYAFGDEFGFGLGIILDGLEGLLARERELGAE</sequence>
<dbReference type="PANTHER" id="PTHR30055">
    <property type="entry name" value="HTH-TYPE TRANSCRIPTIONAL REGULATOR RUTR"/>
    <property type="match status" value="1"/>
</dbReference>
<proteinExistence type="predicted"/>
<keyword evidence="4" id="KW-0804">Transcription</keyword>